<reference evidence="2 3" key="1">
    <citation type="journal article" date="2010" name="BMC Genomics">
        <title>Metabolic flexibility revealed in the genome of the cyst-forming alpha-1 proteobacterium Rhodospirillum centenum.</title>
        <authorList>
            <person name="Lu Y.K."/>
            <person name="Marden J."/>
            <person name="Han M."/>
            <person name="Swingley W.D."/>
            <person name="Mastrian S.D."/>
            <person name="Chowdhury S.R."/>
            <person name="Hao J."/>
            <person name="Helmy T."/>
            <person name="Kim S."/>
            <person name="Kurdoglu A.A."/>
            <person name="Matthies H.J."/>
            <person name="Rollo D."/>
            <person name="Stothard P."/>
            <person name="Blankenship R.E."/>
            <person name="Bauer C.E."/>
            <person name="Touchman J.W."/>
        </authorList>
    </citation>
    <scope>NUCLEOTIDE SEQUENCE [LARGE SCALE GENOMIC DNA]</scope>
    <source>
        <strain evidence="3">ATCC 51521 / SW</strain>
    </source>
</reference>
<name>B6IPU5_RHOCS</name>
<dbReference type="AlphaFoldDB" id="B6IPU5"/>
<accession>B6IPU5</accession>
<proteinExistence type="predicted"/>
<dbReference type="eggNOG" id="ENOG503376K">
    <property type="taxonomic scope" value="Bacteria"/>
</dbReference>
<evidence type="ECO:0000313" key="2">
    <source>
        <dbReference type="EMBL" id="ACI97481.1"/>
    </source>
</evidence>
<keyword evidence="1" id="KW-0732">Signal</keyword>
<dbReference type="RefSeq" id="WP_012565272.1">
    <property type="nucleotide sequence ID" value="NC_011420.2"/>
</dbReference>
<dbReference type="EMBL" id="CP000613">
    <property type="protein sequence ID" value="ACI97481.1"/>
    <property type="molecule type" value="Genomic_DNA"/>
</dbReference>
<evidence type="ECO:0000313" key="3">
    <source>
        <dbReference type="Proteomes" id="UP000001591"/>
    </source>
</evidence>
<gene>
    <name evidence="2" type="ordered locus">RC1_0030</name>
</gene>
<feature type="signal peptide" evidence="1">
    <location>
        <begin position="1"/>
        <end position="35"/>
    </location>
</feature>
<keyword evidence="3" id="KW-1185">Reference proteome</keyword>
<organism evidence="2 3">
    <name type="scientific">Rhodospirillum centenum (strain ATCC 51521 / SW)</name>
    <dbReference type="NCBI Taxonomy" id="414684"/>
    <lineage>
        <taxon>Bacteria</taxon>
        <taxon>Pseudomonadati</taxon>
        <taxon>Pseudomonadota</taxon>
        <taxon>Alphaproteobacteria</taxon>
        <taxon>Rhodospirillales</taxon>
        <taxon>Rhodospirillaceae</taxon>
        <taxon>Rhodospirillum</taxon>
    </lineage>
</organism>
<dbReference type="Pfam" id="PF11769">
    <property type="entry name" value="DUF3313"/>
    <property type="match status" value="1"/>
</dbReference>
<evidence type="ECO:0000256" key="1">
    <source>
        <dbReference type="SAM" id="SignalP"/>
    </source>
</evidence>
<sequence>MQDTAVQAPAFFRPAAVRFAAVVLVALAVAAPAVAKVASQDVRGAPPVPELPLQGLEQRPLSGMDIFSVRPGTDLSRYDRVLIDPIGLSVTRRHEDLALTERDAEHARSYFREKLEQEFGARALAAQPGPGVLRLSLLITEFVPNSPVFPERQDGRGGIIHRTYGVGEAAFQAVLTDAMTGEVVAVFADSDTGQPLGQNLHATTQYGDADRFIRRWAAQIASAVTGGSGQG</sequence>
<feature type="chain" id="PRO_5002846692" description="Lipoprotein" evidence="1">
    <location>
        <begin position="36"/>
        <end position="231"/>
    </location>
</feature>
<dbReference type="KEGG" id="rce:RC1_0030"/>
<dbReference type="Proteomes" id="UP000001591">
    <property type="component" value="Chromosome"/>
</dbReference>
<protein>
    <recommendedName>
        <fullName evidence="4">Lipoprotein</fullName>
    </recommendedName>
</protein>
<dbReference type="InterPro" id="IPR021747">
    <property type="entry name" value="DUF3313"/>
</dbReference>
<evidence type="ECO:0008006" key="4">
    <source>
        <dbReference type="Google" id="ProtNLM"/>
    </source>
</evidence>
<dbReference type="HOGENOM" id="CLU_1199013_0_0_5"/>